<protein>
    <submittedName>
        <fullName evidence="3">Galectin</fullName>
    </submittedName>
</protein>
<accession>A0A0M3JHU0</accession>
<dbReference type="AlphaFoldDB" id="A0A0M3JHU0"/>
<dbReference type="WBParaSite" id="ASIM_0000720401-mRNA-1">
    <property type="protein sequence ID" value="ASIM_0000720401-mRNA-1"/>
    <property type="gene ID" value="ASIM_0000720401"/>
</dbReference>
<evidence type="ECO:0000313" key="1">
    <source>
        <dbReference type="EMBL" id="VDK28223.1"/>
    </source>
</evidence>
<keyword evidence="2" id="KW-1185">Reference proteome</keyword>
<sequence length="72" mass="8356">MGAVVVYHSYVFVIHGVMNANGKDPGQMVRVNGRVYRNRKKTRWIWISHMMENFGCHSMILCVISRKLIFAT</sequence>
<name>A0A0M3JHU0_ANISI</name>
<proteinExistence type="predicted"/>
<evidence type="ECO:0000313" key="2">
    <source>
        <dbReference type="Proteomes" id="UP000267096"/>
    </source>
</evidence>
<dbReference type="EMBL" id="UYRR01016057">
    <property type="protein sequence ID" value="VDK28223.1"/>
    <property type="molecule type" value="Genomic_DNA"/>
</dbReference>
<reference evidence="3" key="1">
    <citation type="submission" date="2017-02" db="UniProtKB">
        <authorList>
            <consortium name="WormBaseParasite"/>
        </authorList>
    </citation>
    <scope>IDENTIFICATION</scope>
</reference>
<gene>
    <name evidence="1" type="ORF">ASIM_LOCUS6971</name>
</gene>
<organism evidence="3">
    <name type="scientific">Anisakis simplex</name>
    <name type="common">Herring worm</name>
    <dbReference type="NCBI Taxonomy" id="6269"/>
    <lineage>
        <taxon>Eukaryota</taxon>
        <taxon>Metazoa</taxon>
        <taxon>Ecdysozoa</taxon>
        <taxon>Nematoda</taxon>
        <taxon>Chromadorea</taxon>
        <taxon>Rhabditida</taxon>
        <taxon>Spirurina</taxon>
        <taxon>Ascaridomorpha</taxon>
        <taxon>Ascaridoidea</taxon>
        <taxon>Anisakidae</taxon>
        <taxon>Anisakis</taxon>
        <taxon>Anisakis simplex complex</taxon>
    </lineage>
</organism>
<evidence type="ECO:0000313" key="3">
    <source>
        <dbReference type="WBParaSite" id="ASIM_0000720401-mRNA-1"/>
    </source>
</evidence>
<dbReference type="Proteomes" id="UP000267096">
    <property type="component" value="Unassembled WGS sequence"/>
</dbReference>
<reference evidence="1 2" key="2">
    <citation type="submission" date="2018-11" db="EMBL/GenBank/DDBJ databases">
        <authorList>
            <consortium name="Pathogen Informatics"/>
        </authorList>
    </citation>
    <scope>NUCLEOTIDE SEQUENCE [LARGE SCALE GENOMIC DNA]</scope>
</reference>